<feature type="compositionally biased region" description="Polar residues" evidence="1">
    <location>
        <begin position="61"/>
        <end position="70"/>
    </location>
</feature>
<dbReference type="OMA" id="ANEMSIM"/>
<dbReference type="InParanoid" id="G8Y512"/>
<gene>
    <name evidence="2" type="primary">Piso0_005410</name>
    <name evidence="2" type="ORF">GNLVRS01_PISO0M14114g</name>
</gene>
<sequence length="684" mass="76183">MAIYGRNGSRRRPLSAYDREMLLSDDDEDDNNSDKILEHQSEKSSVTKDNEEGKKRKRQKPTTGTLLPNASIKTSEELFVEQTALKIGRLEEDSESIFRSPPRYVRALEKVVSSPTKTSPFSSPKKPSRGVRLKESMVKIPSPLSSPKSSGGRSRVINDRKDSCPSTPRRTGDKTTSHSPNPQEKHAWDSLLDSINTSEARPQKIKLTPGTDSRAHACEYNNIENEDEAANHIPEDKGFAIDLERILNNVTEMPTIEVREKSGIKLDRSTRVGRTYGETRSFIAGEDPVTASSESDKLKNEHDIEDARHKNDSDDEVIQVDDLRALGKLNADRDELEYLLEGLVVKKSDKIETSNQILILTLMEIMKLDDGFLTRNSRDIVRKLDNVILRLTSEPQSEGKNLLLYLAQQTLLFFVRREKDCAENISSEVLPILCSHFEVRVDSLSLSKHCDENVRRLQAEREQAAGTEEPATAALASCERIYSQAVLDTVAAQPTPDLDYVLRFYERHPRHSLQPLAGLFAHARSQIAAKVPDPMVVCAIKVLVVASTHGAETRLDFVDPLLELIVHNYSELARGHVDPPLANTALLAMGYLINVFSEPGRVASSTSSLLLRLSSAISQAPVHLDITDYLVGYSSIIIASVASVTEIDIPTQNLRQLLTQFLPKVRNSYLSARIEALLLAVLSP</sequence>
<dbReference type="OrthoDB" id="4027237at2759"/>
<feature type="compositionally biased region" description="Basic and acidic residues" evidence="1">
    <location>
        <begin position="32"/>
        <end position="54"/>
    </location>
</feature>
<protein>
    <submittedName>
        <fullName evidence="2">Piso0_005410 protein</fullName>
    </submittedName>
</protein>
<feature type="region of interest" description="Disordered" evidence="1">
    <location>
        <begin position="1"/>
        <end position="70"/>
    </location>
</feature>
<name>G8Y512_PICSO</name>
<feature type="region of interest" description="Disordered" evidence="1">
    <location>
        <begin position="290"/>
        <end position="312"/>
    </location>
</feature>
<accession>G8Y512</accession>
<feature type="compositionally biased region" description="Low complexity" evidence="1">
    <location>
        <begin position="113"/>
        <end position="125"/>
    </location>
</feature>
<dbReference type="EMBL" id="FO082047">
    <property type="protein sequence ID" value="CCE85780.1"/>
    <property type="molecule type" value="Genomic_DNA"/>
</dbReference>
<organism evidence="2 3">
    <name type="scientific">Pichia sorbitophila (strain ATCC MYA-4447 / BCRC 22081 / CBS 7064 / NBRC 10061 / NRRL Y-12695)</name>
    <name type="common">Hybrid yeast</name>
    <dbReference type="NCBI Taxonomy" id="559304"/>
    <lineage>
        <taxon>Eukaryota</taxon>
        <taxon>Fungi</taxon>
        <taxon>Dikarya</taxon>
        <taxon>Ascomycota</taxon>
        <taxon>Saccharomycotina</taxon>
        <taxon>Pichiomycetes</taxon>
        <taxon>Debaryomycetaceae</taxon>
        <taxon>Millerozyma</taxon>
    </lineage>
</organism>
<dbReference type="HOGENOM" id="CLU_422735_0_0_1"/>
<feature type="compositionally biased region" description="Low complexity" evidence="1">
    <location>
        <begin position="141"/>
        <end position="155"/>
    </location>
</feature>
<evidence type="ECO:0000313" key="2">
    <source>
        <dbReference type="EMBL" id="CCE85780.1"/>
    </source>
</evidence>
<dbReference type="AlphaFoldDB" id="G8Y512"/>
<evidence type="ECO:0000313" key="3">
    <source>
        <dbReference type="Proteomes" id="UP000005222"/>
    </source>
</evidence>
<dbReference type="eggNOG" id="ENOG502T5CB">
    <property type="taxonomic scope" value="Eukaryota"/>
</dbReference>
<feature type="compositionally biased region" description="Basic and acidic residues" evidence="1">
    <location>
        <begin position="294"/>
        <end position="312"/>
    </location>
</feature>
<proteinExistence type="predicted"/>
<keyword evidence="3" id="KW-1185">Reference proteome</keyword>
<feature type="region of interest" description="Disordered" evidence="1">
    <location>
        <begin position="110"/>
        <end position="186"/>
    </location>
</feature>
<dbReference type="Proteomes" id="UP000005222">
    <property type="component" value="Chromosome M"/>
</dbReference>
<evidence type="ECO:0000256" key="1">
    <source>
        <dbReference type="SAM" id="MobiDB-lite"/>
    </source>
</evidence>
<reference evidence="2 3" key="1">
    <citation type="journal article" date="2012" name="G3 (Bethesda)">
        <title>Pichia sorbitophila, an interspecies yeast hybrid reveals early steps of genome resolution following polyploidization.</title>
        <authorList>
            <person name="Leh Louis V."/>
            <person name="Despons L."/>
            <person name="Friedrich A."/>
            <person name="Martin T."/>
            <person name="Durrens P."/>
            <person name="Casaregola S."/>
            <person name="Neuveglise C."/>
            <person name="Fairhead C."/>
            <person name="Marck C."/>
            <person name="Cruz J.A."/>
            <person name="Straub M.L."/>
            <person name="Kugler V."/>
            <person name="Sacerdot C."/>
            <person name="Uzunov Z."/>
            <person name="Thierry A."/>
            <person name="Weiss S."/>
            <person name="Bleykasten C."/>
            <person name="De Montigny J."/>
            <person name="Jacques N."/>
            <person name="Jung P."/>
            <person name="Lemaire M."/>
            <person name="Mallet S."/>
            <person name="Morel G."/>
            <person name="Richard G.F."/>
            <person name="Sarkar A."/>
            <person name="Savel G."/>
            <person name="Schacherer J."/>
            <person name="Seret M.L."/>
            <person name="Talla E."/>
            <person name="Samson G."/>
            <person name="Jubin C."/>
            <person name="Poulain J."/>
            <person name="Vacherie B."/>
            <person name="Barbe V."/>
            <person name="Pelletier E."/>
            <person name="Sherman D.J."/>
            <person name="Westhof E."/>
            <person name="Weissenbach J."/>
            <person name="Baret P.V."/>
            <person name="Wincker P."/>
            <person name="Gaillardin C."/>
            <person name="Dujon B."/>
            <person name="Souciet J.L."/>
        </authorList>
    </citation>
    <scope>NUCLEOTIDE SEQUENCE [LARGE SCALE GENOMIC DNA]</scope>
    <source>
        <strain evidence="3">ATCC MYA-4447 / BCRC 22081 / CBS 7064 / NBRC 10061 / NRRL Y-12695</strain>
    </source>
</reference>